<accession>A0A3B0T160</accession>
<dbReference type="GO" id="GO:0051539">
    <property type="term" value="F:4 iron, 4 sulfur cluster binding"/>
    <property type="evidence" value="ECO:0007669"/>
    <property type="project" value="UniProtKB-KW"/>
</dbReference>
<dbReference type="SMART" id="SM00929">
    <property type="entry name" value="NADH-G_4Fe-4S_3"/>
    <property type="match status" value="1"/>
</dbReference>
<dbReference type="InterPro" id="IPR054351">
    <property type="entry name" value="NADH_UbQ_OxRdtase_ferredoxin"/>
</dbReference>
<dbReference type="InterPro" id="IPR019574">
    <property type="entry name" value="NADH_UbQ_OxRdtase_Gsu_4Fe4S-bd"/>
</dbReference>
<dbReference type="Pfam" id="PF10588">
    <property type="entry name" value="NADH-G_4Fe-4S_3"/>
    <property type="match status" value="1"/>
</dbReference>
<feature type="domain" description="2Fe-2S ferredoxin-type" evidence="11">
    <location>
        <begin position="8"/>
        <end position="88"/>
    </location>
</feature>
<comment type="cofactor">
    <cofactor evidence="10">
        <name>[2Fe-2S] cluster</name>
        <dbReference type="ChEBI" id="CHEBI:190135"/>
    </cofactor>
</comment>
<proteinExistence type="inferred from homology"/>
<dbReference type="PROSITE" id="PS51839">
    <property type="entry name" value="4FE4S_HC3"/>
    <property type="match status" value="1"/>
</dbReference>
<evidence type="ECO:0000256" key="1">
    <source>
        <dbReference type="ARBA" id="ARBA00001966"/>
    </source>
</evidence>
<dbReference type="InterPro" id="IPR036010">
    <property type="entry name" value="2Fe-2S_ferredoxin-like_sf"/>
</dbReference>
<dbReference type="AlphaFoldDB" id="A0A3B0T160"/>
<dbReference type="NCBIfam" id="TIGR01973">
    <property type="entry name" value="NuoG"/>
    <property type="match status" value="1"/>
</dbReference>
<comment type="cofactor">
    <cofactor evidence="1">
        <name>[4Fe-4S] cluster</name>
        <dbReference type="ChEBI" id="CHEBI:49883"/>
    </cofactor>
</comment>
<dbReference type="InterPro" id="IPR006963">
    <property type="entry name" value="Mopterin_OxRdtase_4Fe-4S_dom"/>
</dbReference>
<dbReference type="Gene3D" id="3.10.20.740">
    <property type="match status" value="1"/>
</dbReference>
<evidence type="ECO:0000256" key="4">
    <source>
        <dbReference type="ARBA" id="ARBA00022714"/>
    </source>
</evidence>
<dbReference type="CDD" id="cd00207">
    <property type="entry name" value="fer2"/>
    <property type="match status" value="1"/>
</dbReference>
<dbReference type="GO" id="GO:0042773">
    <property type="term" value="P:ATP synthesis coupled electron transport"/>
    <property type="evidence" value="ECO:0007669"/>
    <property type="project" value="InterPro"/>
</dbReference>
<dbReference type="InterPro" id="IPR017896">
    <property type="entry name" value="4Fe4S_Fe-S-bd"/>
</dbReference>
<dbReference type="FunFam" id="3.10.20.740:FF:000001">
    <property type="entry name" value="NADH-quinone oxidoreductase subunit G"/>
    <property type="match status" value="1"/>
</dbReference>
<reference evidence="15" key="1">
    <citation type="submission" date="2018-06" db="EMBL/GenBank/DDBJ databases">
        <authorList>
            <person name="Zhirakovskaya E."/>
        </authorList>
    </citation>
    <scope>NUCLEOTIDE SEQUENCE</scope>
</reference>
<evidence type="ECO:0000259" key="13">
    <source>
        <dbReference type="PROSITE" id="PS51669"/>
    </source>
</evidence>
<feature type="domain" description="4Fe-4S ferredoxin-type" evidence="12">
    <location>
        <begin position="148"/>
        <end position="178"/>
    </location>
</feature>
<sequence>MADTPQPELVTITLNGVDTEVRKGQLLIDAAEQAGTYIPRFCYQNRLKPVGLCRMCLVEVEGPRGTALVPSCTQPCTEGLVVDSENAVVHKAQEGVLEFLLLNHPLDCPVCDKGGECPLQDHTVAYGPGESRFVEEKRHYEKPIEISELVLLDRERCILCARCTRFCDEISGDSLIEFVDRGNGTQILTFFDEPFASYFSGNTVQICPVGALTAKPYRFRARPWDLEAIESISMVDSVGSKVSVQTSQNQVLRINGVDSDTTNHGWLSDKDRFTLQAIHSEDRLRVPLVRKDGELVEASWGEALELVAERLGSVRGDEVAGLGAAHSTNEEAYTFAKFLRSVVVTPHMDAQLDDALSDEFLAATLNRAEINDLETAGTILVWAGDLKEELPVLYLRVRRAATILGATLIVIHPRWTGLSDVADHVFTYRPGEGADTLRRLKAGDGPFAEARQALDSGPVMTIVGRTGGAEDPRLAESVAAFARTLPDAAIMPLARRANVYGALDMGVSADLLPGRVSVRDTEGRTALED</sequence>
<dbReference type="PROSITE" id="PS51669">
    <property type="entry name" value="4FE4S_MOW_BIS_MGD"/>
    <property type="match status" value="1"/>
</dbReference>
<dbReference type="Pfam" id="PF00384">
    <property type="entry name" value="Molybdopterin"/>
    <property type="match status" value="1"/>
</dbReference>
<feature type="domain" description="4Fe-4S Mo/W bis-MGD-type" evidence="13">
    <location>
        <begin position="226"/>
        <end position="282"/>
    </location>
</feature>
<dbReference type="SUPFAM" id="SSF54292">
    <property type="entry name" value="2Fe-2S ferredoxin-like"/>
    <property type="match status" value="1"/>
</dbReference>
<evidence type="ECO:0000256" key="9">
    <source>
        <dbReference type="ARBA" id="ARBA00023027"/>
    </source>
</evidence>
<keyword evidence="15" id="KW-0560">Oxidoreductase</keyword>
<dbReference type="Gene3D" id="3.30.70.20">
    <property type="match status" value="1"/>
</dbReference>
<comment type="similarity">
    <text evidence="2">Belongs to the complex I 75 kDa subunit family.</text>
</comment>
<dbReference type="PANTHER" id="PTHR43105">
    <property type="entry name" value="RESPIRATORY NITRATE REDUCTASE"/>
    <property type="match status" value="1"/>
</dbReference>
<dbReference type="PROSITE" id="PS00643">
    <property type="entry name" value="COMPLEX1_75K_3"/>
    <property type="match status" value="1"/>
</dbReference>
<dbReference type="InterPro" id="IPR010228">
    <property type="entry name" value="NADH_UbQ_OxRdtase_Gsu"/>
</dbReference>
<dbReference type="GO" id="GO:0003954">
    <property type="term" value="F:NADH dehydrogenase activity"/>
    <property type="evidence" value="ECO:0007669"/>
    <property type="project" value="TreeGrafter"/>
</dbReference>
<dbReference type="PROSITE" id="PS51379">
    <property type="entry name" value="4FE4S_FER_2"/>
    <property type="match status" value="1"/>
</dbReference>
<evidence type="ECO:0000256" key="7">
    <source>
        <dbReference type="ARBA" id="ARBA00023004"/>
    </source>
</evidence>
<dbReference type="Pfam" id="PF22151">
    <property type="entry name" value="Fer4_NDSU1"/>
    <property type="match status" value="1"/>
</dbReference>
<dbReference type="InterPro" id="IPR001041">
    <property type="entry name" value="2Fe-2S_ferredoxin-type"/>
</dbReference>
<dbReference type="EMBL" id="UOEK01000651">
    <property type="protein sequence ID" value="VAW09773.1"/>
    <property type="molecule type" value="Genomic_DNA"/>
</dbReference>
<keyword evidence="5" id="KW-0479">Metal-binding</keyword>
<dbReference type="PROSITE" id="PS51085">
    <property type="entry name" value="2FE2S_FER_2"/>
    <property type="match status" value="1"/>
</dbReference>
<dbReference type="PANTHER" id="PTHR43105:SF12">
    <property type="entry name" value="NADH-QUINONE OXIDOREDUCTASE SUBUNIT G"/>
    <property type="match status" value="1"/>
</dbReference>
<evidence type="ECO:0000259" key="11">
    <source>
        <dbReference type="PROSITE" id="PS51085"/>
    </source>
</evidence>
<dbReference type="EC" id="1.6.5.3" evidence="15"/>
<feature type="non-terminal residue" evidence="15">
    <location>
        <position position="529"/>
    </location>
</feature>
<dbReference type="SUPFAM" id="SSF54862">
    <property type="entry name" value="4Fe-4S ferredoxins"/>
    <property type="match status" value="1"/>
</dbReference>
<evidence type="ECO:0000259" key="14">
    <source>
        <dbReference type="PROSITE" id="PS51839"/>
    </source>
</evidence>
<dbReference type="Gene3D" id="3.40.228.10">
    <property type="entry name" value="Dimethylsulfoxide Reductase, domain 2"/>
    <property type="match status" value="1"/>
</dbReference>
<dbReference type="SUPFAM" id="SSF53706">
    <property type="entry name" value="Formate dehydrogenase/DMSO reductase, domains 1-3"/>
    <property type="match status" value="1"/>
</dbReference>
<evidence type="ECO:0000256" key="2">
    <source>
        <dbReference type="ARBA" id="ARBA00005404"/>
    </source>
</evidence>
<evidence type="ECO:0000256" key="10">
    <source>
        <dbReference type="ARBA" id="ARBA00034078"/>
    </source>
</evidence>
<evidence type="ECO:0000256" key="5">
    <source>
        <dbReference type="ARBA" id="ARBA00022723"/>
    </source>
</evidence>
<keyword evidence="3" id="KW-0004">4Fe-4S</keyword>
<dbReference type="GO" id="GO:0046872">
    <property type="term" value="F:metal ion binding"/>
    <property type="evidence" value="ECO:0007669"/>
    <property type="project" value="UniProtKB-KW"/>
</dbReference>
<evidence type="ECO:0000256" key="8">
    <source>
        <dbReference type="ARBA" id="ARBA00023014"/>
    </source>
</evidence>
<evidence type="ECO:0000256" key="6">
    <source>
        <dbReference type="ARBA" id="ARBA00022967"/>
    </source>
</evidence>
<feature type="domain" description="4Fe-4S His(Cys)3-ligated-type" evidence="14">
    <location>
        <begin position="88"/>
        <end position="127"/>
    </location>
</feature>
<keyword evidence="8" id="KW-0411">Iron-sulfur</keyword>
<keyword evidence="9" id="KW-0520">NAD</keyword>
<dbReference type="Pfam" id="PF22117">
    <property type="entry name" value="Fer4_Nqo3"/>
    <property type="match status" value="1"/>
</dbReference>
<dbReference type="GO" id="GO:0008137">
    <property type="term" value="F:NADH dehydrogenase (ubiquinone) activity"/>
    <property type="evidence" value="ECO:0007669"/>
    <property type="project" value="InterPro"/>
</dbReference>
<keyword evidence="15" id="KW-0830">Ubiquinone</keyword>
<keyword evidence="6" id="KW-1278">Translocase</keyword>
<dbReference type="InterPro" id="IPR050123">
    <property type="entry name" value="Prok_molybdopt-oxidoreductase"/>
</dbReference>
<dbReference type="Pfam" id="PF13510">
    <property type="entry name" value="Fer2_4"/>
    <property type="match status" value="1"/>
</dbReference>
<dbReference type="GO" id="GO:0051537">
    <property type="term" value="F:2 iron, 2 sulfur cluster binding"/>
    <property type="evidence" value="ECO:0007669"/>
    <property type="project" value="UniProtKB-KW"/>
</dbReference>
<organism evidence="15">
    <name type="scientific">hydrothermal vent metagenome</name>
    <dbReference type="NCBI Taxonomy" id="652676"/>
    <lineage>
        <taxon>unclassified sequences</taxon>
        <taxon>metagenomes</taxon>
        <taxon>ecological metagenomes</taxon>
    </lineage>
</organism>
<dbReference type="GO" id="GO:0016020">
    <property type="term" value="C:membrane"/>
    <property type="evidence" value="ECO:0007669"/>
    <property type="project" value="InterPro"/>
</dbReference>
<evidence type="ECO:0000313" key="15">
    <source>
        <dbReference type="EMBL" id="VAW09773.1"/>
    </source>
</evidence>
<dbReference type="PROSITE" id="PS00642">
    <property type="entry name" value="COMPLEX1_75K_2"/>
    <property type="match status" value="1"/>
</dbReference>
<keyword evidence="4" id="KW-0001">2Fe-2S</keyword>
<keyword evidence="7" id="KW-0408">Iron</keyword>
<dbReference type="Gene3D" id="3.30.200.210">
    <property type="match status" value="1"/>
</dbReference>
<dbReference type="FunFam" id="3.30.70.20:FF:000016">
    <property type="entry name" value="NADH-quinone oxidoreductase"/>
    <property type="match status" value="1"/>
</dbReference>
<dbReference type="PROSITE" id="PS00641">
    <property type="entry name" value="COMPLEX1_75K_1"/>
    <property type="match status" value="1"/>
</dbReference>
<protein>
    <submittedName>
        <fullName evidence="15">NADH-ubiquinone oxidoreductase chain G</fullName>
        <ecNumber evidence="15">1.6.5.3</ecNumber>
    </submittedName>
</protein>
<name>A0A3B0T160_9ZZZZ</name>
<dbReference type="InterPro" id="IPR000283">
    <property type="entry name" value="NADH_UbQ_OxRdtase_75kDa_su_CS"/>
</dbReference>
<evidence type="ECO:0000259" key="12">
    <source>
        <dbReference type="PROSITE" id="PS51379"/>
    </source>
</evidence>
<dbReference type="InterPro" id="IPR006656">
    <property type="entry name" value="Mopterin_OxRdtase"/>
</dbReference>
<gene>
    <name evidence="15" type="ORF">MNBD_ACTINO02-2409</name>
</gene>
<evidence type="ECO:0000256" key="3">
    <source>
        <dbReference type="ARBA" id="ARBA00022485"/>
    </source>
</evidence>